<dbReference type="Proteomes" id="UP000016930">
    <property type="component" value="Unassembled WGS sequence"/>
</dbReference>
<keyword evidence="2" id="KW-1185">Reference proteome</keyword>
<accession>M2Q2L0</accession>
<evidence type="ECO:0000313" key="2">
    <source>
        <dbReference type="Proteomes" id="UP000016930"/>
    </source>
</evidence>
<dbReference type="HOGENOM" id="CLU_663923_0_0_1"/>
<dbReference type="OrthoDB" id="2802422at2759"/>
<proteinExistence type="predicted"/>
<reference evidence="1 2" key="1">
    <citation type="journal article" date="2012" name="Proc. Natl. Acad. Sci. U.S.A.">
        <title>Comparative genomics of Ceriporiopsis subvermispora and Phanerochaete chrysosporium provide insight into selective ligninolysis.</title>
        <authorList>
            <person name="Fernandez-Fueyo E."/>
            <person name="Ruiz-Duenas F.J."/>
            <person name="Ferreira P."/>
            <person name="Floudas D."/>
            <person name="Hibbett D.S."/>
            <person name="Canessa P."/>
            <person name="Larrondo L.F."/>
            <person name="James T.Y."/>
            <person name="Seelenfreund D."/>
            <person name="Lobos S."/>
            <person name="Polanco R."/>
            <person name="Tello M."/>
            <person name="Honda Y."/>
            <person name="Watanabe T."/>
            <person name="Watanabe T."/>
            <person name="Ryu J.S."/>
            <person name="Kubicek C.P."/>
            <person name="Schmoll M."/>
            <person name="Gaskell J."/>
            <person name="Hammel K.E."/>
            <person name="St John F.J."/>
            <person name="Vanden Wymelenberg A."/>
            <person name="Sabat G."/>
            <person name="Splinter BonDurant S."/>
            <person name="Syed K."/>
            <person name="Yadav J.S."/>
            <person name="Doddapaneni H."/>
            <person name="Subramanian V."/>
            <person name="Lavin J.L."/>
            <person name="Oguiza J.A."/>
            <person name="Perez G."/>
            <person name="Pisabarro A.G."/>
            <person name="Ramirez L."/>
            <person name="Santoyo F."/>
            <person name="Master E."/>
            <person name="Coutinho P.M."/>
            <person name="Henrissat B."/>
            <person name="Lombard V."/>
            <person name="Magnuson J.K."/>
            <person name="Kuees U."/>
            <person name="Hori C."/>
            <person name="Igarashi K."/>
            <person name="Samejima M."/>
            <person name="Held B.W."/>
            <person name="Barry K.W."/>
            <person name="LaButti K.M."/>
            <person name="Lapidus A."/>
            <person name="Lindquist E.A."/>
            <person name="Lucas S.M."/>
            <person name="Riley R."/>
            <person name="Salamov A.A."/>
            <person name="Hoffmeister D."/>
            <person name="Schwenk D."/>
            <person name="Hadar Y."/>
            <person name="Yarden O."/>
            <person name="de Vries R.P."/>
            <person name="Wiebenga A."/>
            <person name="Stenlid J."/>
            <person name="Eastwood D."/>
            <person name="Grigoriev I.V."/>
            <person name="Berka R.M."/>
            <person name="Blanchette R.A."/>
            <person name="Kersten P."/>
            <person name="Martinez A.T."/>
            <person name="Vicuna R."/>
            <person name="Cullen D."/>
        </authorList>
    </citation>
    <scope>NUCLEOTIDE SEQUENCE [LARGE SCALE GENOMIC DNA]</scope>
    <source>
        <strain evidence="1 2">B</strain>
    </source>
</reference>
<protein>
    <recommendedName>
        <fullName evidence="3">F-box domain-containing protein</fullName>
    </recommendedName>
</protein>
<evidence type="ECO:0008006" key="3">
    <source>
        <dbReference type="Google" id="ProtNLM"/>
    </source>
</evidence>
<gene>
    <name evidence="1" type="ORF">CERSUDRAFT_127648</name>
</gene>
<dbReference type="AlphaFoldDB" id="M2Q2L0"/>
<evidence type="ECO:0000313" key="1">
    <source>
        <dbReference type="EMBL" id="EMD31033.1"/>
    </source>
</evidence>
<dbReference type="EMBL" id="KB445825">
    <property type="protein sequence ID" value="EMD31033.1"/>
    <property type="molecule type" value="Genomic_DNA"/>
</dbReference>
<name>M2Q2L0_CERS8</name>
<organism evidence="1 2">
    <name type="scientific">Ceriporiopsis subvermispora (strain B)</name>
    <name type="common">White-rot fungus</name>
    <name type="synonym">Gelatoporia subvermispora</name>
    <dbReference type="NCBI Taxonomy" id="914234"/>
    <lineage>
        <taxon>Eukaryota</taxon>
        <taxon>Fungi</taxon>
        <taxon>Dikarya</taxon>
        <taxon>Basidiomycota</taxon>
        <taxon>Agaricomycotina</taxon>
        <taxon>Agaricomycetes</taxon>
        <taxon>Polyporales</taxon>
        <taxon>Gelatoporiaceae</taxon>
        <taxon>Gelatoporia</taxon>
    </lineage>
</organism>
<sequence>MQTCRTLYDAGMRLLLARERYLFTEDQFLRDLDLMCDCERSTVALVVEVLSHAWCLEKLVVEAYPFLFRSHPDLVDAICSLPSLTTLEWYHPDETGIEAIRRIQGPLENVVMSFFECSGPQDPADVLMPFVATIQQLRAHYVIVAPSTVQFLALRYLRLTASKNDPIDTNMFPGFPVFHGNGPEELWREMRQFNEHRAQLSGRWTVLTEVAGNIFALWSLALDCKVATLIVDLTDPRDITLLPTLLRDTASSRLCLNVSLSSEISIGRLHNLLVGASTTKQLELVIHIQSGVTDSGPQILSGILRMLESSRVASSAAKSVLEYLDQTEDQPFLEQFTACIPSLRTLTVRLGCKPRSGWALSPAEE</sequence>